<evidence type="ECO:0000313" key="1">
    <source>
        <dbReference type="EMBL" id="PQD94295.1"/>
    </source>
</evidence>
<keyword evidence="2" id="KW-1185">Reference proteome</keyword>
<protein>
    <submittedName>
        <fullName evidence="1">Uncharacterized protein</fullName>
    </submittedName>
</protein>
<sequence length="174" mass="20576">MNVKPYIDYSKENYWVSLDDSYGKEVYKRQYKINSGFIYGGISFIIDGENRTSILSTDDLHSTWLDLVRYYLNDTFNYKEKWIIFIGHTDNQLINHEDKDHPQVQLKYCESHTEWIPVSVMKQAILDGFLTFMPIIEHDVIEDLYDEDGNPFEFPTELKELLSTYDSFVKQNGS</sequence>
<accession>A0A2S7MX08</accession>
<dbReference type="EMBL" id="PKOZ01000011">
    <property type="protein sequence ID" value="PQD94295.1"/>
    <property type="molecule type" value="Genomic_DNA"/>
</dbReference>
<dbReference type="RefSeq" id="WP_104850296.1">
    <property type="nucleotide sequence ID" value="NZ_PKOZ01000011.1"/>
</dbReference>
<organism evidence="1 2">
    <name type="scientific">Pradoshia eiseniae</name>
    <dbReference type="NCBI Taxonomy" id="2064768"/>
    <lineage>
        <taxon>Bacteria</taxon>
        <taxon>Bacillati</taxon>
        <taxon>Bacillota</taxon>
        <taxon>Bacilli</taxon>
        <taxon>Bacillales</taxon>
        <taxon>Bacillaceae</taxon>
        <taxon>Pradoshia</taxon>
    </lineage>
</organism>
<evidence type="ECO:0000313" key="2">
    <source>
        <dbReference type="Proteomes" id="UP000239663"/>
    </source>
</evidence>
<dbReference type="Proteomes" id="UP000239663">
    <property type="component" value="Unassembled WGS sequence"/>
</dbReference>
<dbReference type="AlphaFoldDB" id="A0A2S7MX08"/>
<gene>
    <name evidence="1" type="ORF">CYL18_14750</name>
</gene>
<name>A0A2S7MX08_9BACI</name>
<proteinExistence type="predicted"/>
<reference evidence="1 2" key="1">
    <citation type="submission" date="2017-12" db="EMBL/GenBank/DDBJ databases">
        <title>Taxonomic description and draft genome of Pradoshia cofamensis Gen. nov., sp. nov., a thermotolerant bacillale isolated from anterior gut of earthworm Eisenia fetida.</title>
        <authorList>
            <person name="Saha T."/>
            <person name="Chakraborty R."/>
        </authorList>
    </citation>
    <scope>NUCLEOTIDE SEQUENCE [LARGE SCALE GENOMIC DNA]</scope>
    <source>
        <strain evidence="1 2">EAG3</strain>
    </source>
</reference>
<comment type="caution">
    <text evidence="1">The sequence shown here is derived from an EMBL/GenBank/DDBJ whole genome shotgun (WGS) entry which is preliminary data.</text>
</comment>
<dbReference type="OrthoDB" id="9830758at2"/>